<keyword evidence="4" id="KW-0511">Multifunctional enzyme</keyword>
<gene>
    <name evidence="6" type="ORF">DSL72_000023</name>
</gene>
<accession>A0A8A3P986</accession>
<dbReference type="InterPro" id="IPR020806">
    <property type="entry name" value="PKS_PP-bd"/>
</dbReference>
<dbReference type="OrthoDB" id="329835at2759"/>
<dbReference type="AlphaFoldDB" id="A0A8A3P986"/>
<dbReference type="PANTHER" id="PTHR43775">
    <property type="entry name" value="FATTY ACID SYNTHASE"/>
    <property type="match status" value="1"/>
</dbReference>
<dbReference type="SUPFAM" id="SSF51735">
    <property type="entry name" value="NAD(P)-binding Rossmann-fold domains"/>
    <property type="match status" value="2"/>
</dbReference>
<evidence type="ECO:0000256" key="1">
    <source>
        <dbReference type="ARBA" id="ARBA00022450"/>
    </source>
</evidence>
<evidence type="ECO:0000256" key="4">
    <source>
        <dbReference type="ARBA" id="ARBA00023268"/>
    </source>
</evidence>
<dbReference type="InterPro" id="IPR036736">
    <property type="entry name" value="ACP-like_sf"/>
</dbReference>
<feature type="domain" description="Carrier" evidence="5">
    <location>
        <begin position="869"/>
        <end position="946"/>
    </location>
</feature>
<dbReference type="FunFam" id="3.40.50.720:FF:000209">
    <property type="entry name" value="Polyketide synthase Pks12"/>
    <property type="match status" value="1"/>
</dbReference>
<dbReference type="PROSITE" id="PS50075">
    <property type="entry name" value="CARRIER"/>
    <property type="match status" value="1"/>
</dbReference>
<proteinExistence type="predicted"/>
<dbReference type="Gene3D" id="1.10.1200.10">
    <property type="entry name" value="ACP-like"/>
    <property type="match status" value="1"/>
</dbReference>
<dbReference type="InterPro" id="IPR036291">
    <property type="entry name" value="NAD(P)-bd_dom_sf"/>
</dbReference>
<dbReference type="InterPro" id="IPR013154">
    <property type="entry name" value="ADH-like_N"/>
</dbReference>
<dbReference type="Gene3D" id="3.40.50.720">
    <property type="entry name" value="NAD(P)-binding Rossmann-like Domain"/>
    <property type="match status" value="2"/>
</dbReference>
<keyword evidence="1" id="KW-0596">Phosphopantetheine</keyword>
<protein>
    <recommendedName>
        <fullName evidence="5">Carrier domain-containing protein</fullName>
    </recommendedName>
</protein>
<dbReference type="SUPFAM" id="SSF50129">
    <property type="entry name" value="GroES-like"/>
    <property type="match status" value="1"/>
</dbReference>
<organism evidence="6 7">
    <name type="scientific">Monilinia vaccinii-corymbosi</name>
    <dbReference type="NCBI Taxonomy" id="61207"/>
    <lineage>
        <taxon>Eukaryota</taxon>
        <taxon>Fungi</taxon>
        <taxon>Dikarya</taxon>
        <taxon>Ascomycota</taxon>
        <taxon>Pezizomycotina</taxon>
        <taxon>Leotiomycetes</taxon>
        <taxon>Helotiales</taxon>
        <taxon>Sclerotiniaceae</taxon>
        <taxon>Monilinia</taxon>
    </lineage>
</organism>
<dbReference type="Pfam" id="PF23297">
    <property type="entry name" value="ACP_SdgA_C"/>
    <property type="match status" value="1"/>
</dbReference>
<keyword evidence="3" id="KW-0808">Transferase</keyword>
<dbReference type="SUPFAM" id="SSF47336">
    <property type="entry name" value="ACP-like"/>
    <property type="match status" value="1"/>
</dbReference>
<dbReference type="PANTHER" id="PTHR43775:SF29">
    <property type="entry name" value="ASPERFURANONE POLYKETIDE SYNTHASE AFOG-RELATED"/>
    <property type="match status" value="1"/>
</dbReference>
<dbReference type="InterPro" id="IPR057326">
    <property type="entry name" value="KR_dom"/>
</dbReference>
<dbReference type="SMART" id="SM00829">
    <property type="entry name" value="PKS_ER"/>
    <property type="match status" value="1"/>
</dbReference>
<dbReference type="Proteomes" id="UP000672032">
    <property type="component" value="Chromosome 2"/>
</dbReference>
<dbReference type="SMART" id="SM00822">
    <property type="entry name" value="PKS_KR"/>
    <property type="match status" value="1"/>
</dbReference>
<dbReference type="CDD" id="cd05274">
    <property type="entry name" value="KR_FAS_SDR_x"/>
    <property type="match status" value="1"/>
</dbReference>
<dbReference type="InterPro" id="IPR009081">
    <property type="entry name" value="PP-bd_ACP"/>
</dbReference>
<dbReference type="InterPro" id="IPR050091">
    <property type="entry name" value="PKS_NRPS_Biosynth_Enz"/>
</dbReference>
<dbReference type="InterPro" id="IPR020843">
    <property type="entry name" value="ER"/>
</dbReference>
<dbReference type="SMART" id="SM00823">
    <property type="entry name" value="PKS_PP"/>
    <property type="match status" value="1"/>
</dbReference>
<dbReference type="Gene3D" id="3.90.180.10">
    <property type="entry name" value="Medium-chain alcohol dehydrogenases, catalytic domain"/>
    <property type="match status" value="1"/>
</dbReference>
<sequence>MEILDTEGRGCHVFSWLVSTAVDATPLPSGIDLPQGSLNSKVTFIVLDSHAVQLTAASLLKDKLGSLGHLNCNVVELDDWLLERDENHGFVISLLEFGKPLLPNLGSHSFRLLQQVLTHVDNIFWIKGGGESLSADSPEYGSTDGFMRTLQSELNKLSVVTLWLQDLQKPMKAQIDTIFHLFKNRVLNNCLGHESEYTEKDGLIHIGRLIGSPASNQDLIERTKPQQLKQKAFDCGSPLTLRIASPGFLDSFYFAKDESANQTLGPTEIEIKVKAVGVNFLDLLTALGRVDTHKTMGCECAGVVTRVGSGSLFQPGDRVAANKLDSFQTYCRSNEYCAVKIPDEMSFVTGASLPIIFTTAYHSLVEVARIEPGNKVLIHAGAGGTGGAAIQIAKHFGAEIFTTVGSRAKKELVMELYGIPKSHIFYSRNVSFAEEIMRKTRGKGVDIVLNSLSGKGLISSWECIAPFGHFVEIGKRDIHAHKDLPMFKFAQNVTFSTVDIAAMINQRPQLIRKSFQPVMDLIRDGVLKPVAPLHLYKISQLEDAFRYMQSGNNTGKIVIEVEPDDKVLTLLDTVPAWRFDSNHTYLIAGGLGGLGRVATRWFARRGAKNLILLSRSGAKSQEAIKLVQELTSQGVHVETPCCDVSDADSVAAVISHYTEVMPPIKGCVQCSMVLKDSIFENMTFEDWETAIKPRISGSWNLHTLLPDNMDFFLLLSSVGGLIGYAGQANYAAGSTYMDALARYRINHGQKAVSLDLGWMESAGAIAESEFLQKIMLAAGHTIPIPEAYFLSMLDKYCDPGLDVGANVQVAFGLQTPAGRRAMDAEILQWMTRDTFSHLDQNDSRDSGTAETGTSIDYTSLFRTVGSISEAVQVVMKSLVKKISRALLMPIENIDTSRPLYEYGVDSLLAVELRNWYSRELGADVAVFDIMGSGDFEALCTLVVQRSALWQHSSVKGAD</sequence>
<dbReference type="Pfam" id="PF08659">
    <property type="entry name" value="KR"/>
    <property type="match status" value="1"/>
</dbReference>
<evidence type="ECO:0000256" key="3">
    <source>
        <dbReference type="ARBA" id="ARBA00022679"/>
    </source>
</evidence>
<name>A0A8A3P986_9HELO</name>
<dbReference type="CDD" id="cd05195">
    <property type="entry name" value="enoyl_red"/>
    <property type="match status" value="1"/>
</dbReference>
<dbReference type="Pfam" id="PF13602">
    <property type="entry name" value="ADH_zinc_N_2"/>
    <property type="match status" value="1"/>
</dbReference>
<evidence type="ECO:0000313" key="6">
    <source>
        <dbReference type="EMBL" id="QSZ30469.1"/>
    </source>
</evidence>
<dbReference type="GO" id="GO:0031177">
    <property type="term" value="F:phosphopantetheine binding"/>
    <property type="evidence" value="ECO:0007669"/>
    <property type="project" value="InterPro"/>
</dbReference>
<keyword evidence="2" id="KW-0597">Phosphoprotein</keyword>
<dbReference type="GO" id="GO:0016491">
    <property type="term" value="F:oxidoreductase activity"/>
    <property type="evidence" value="ECO:0007669"/>
    <property type="project" value="InterPro"/>
</dbReference>
<dbReference type="Pfam" id="PF08240">
    <property type="entry name" value="ADH_N"/>
    <property type="match status" value="1"/>
</dbReference>
<dbReference type="EMBL" id="CP063406">
    <property type="protein sequence ID" value="QSZ30469.1"/>
    <property type="molecule type" value="Genomic_DNA"/>
</dbReference>
<evidence type="ECO:0000259" key="5">
    <source>
        <dbReference type="PROSITE" id="PS50075"/>
    </source>
</evidence>
<keyword evidence="7" id="KW-1185">Reference proteome</keyword>
<reference evidence="6" key="1">
    <citation type="submission" date="2020-10" db="EMBL/GenBank/DDBJ databases">
        <title>Genome Sequence of Monilinia vaccinii-corymbosi Sheds Light on Mummy Berry Disease Infection of Blueberry and Mating Type.</title>
        <authorList>
            <person name="Yow A.G."/>
            <person name="Zhang Y."/>
            <person name="Bansal K."/>
            <person name="Eacker S.M."/>
            <person name="Sullivan S."/>
            <person name="Liachko I."/>
            <person name="Cubeta M.A."/>
            <person name="Rollins J.A."/>
            <person name="Ashrafi H."/>
        </authorList>
    </citation>
    <scope>NUCLEOTIDE SEQUENCE</scope>
    <source>
        <strain evidence="6">RL-1</strain>
    </source>
</reference>
<dbReference type="GO" id="GO:1901336">
    <property type="term" value="P:lactone biosynthetic process"/>
    <property type="evidence" value="ECO:0007669"/>
    <property type="project" value="UniProtKB-ARBA"/>
</dbReference>
<dbReference type="InterPro" id="IPR013968">
    <property type="entry name" value="PKS_KR"/>
</dbReference>
<dbReference type="GO" id="GO:0004312">
    <property type="term" value="F:fatty acid synthase activity"/>
    <property type="evidence" value="ECO:0007669"/>
    <property type="project" value="TreeGrafter"/>
</dbReference>
<evidence type="ECO:0000256" key="2">
    <source>
        <dbReference type="ARBA" id="ARBA00022553"/>
    </source>
</evidence>
<evidence type="ECO:0000313" key="7">
    <source>
        <dbReference type="Proteomes" id="UP000672032"/>
    </source>
</evidence>
<dbReference type="InterPro" id="IPR011032">
    <property type="entry name" value="GroES-like_sf"/>
</dbReference>
<dbReference type="GO" id="GO:0044550">
    <property type="term" value="P:secondary metabolite biosynthetic process"/>
    <property type="evidence" value="ECO:0007669"/>
    <property type="project" value="TreeGrafter"/>
</dbReference>
<dbReference type="GO" id="GO:0006633">
    <property type="term" value="P:fatty acid biosynthetic process"/>
    <property type="evidence" value="ECO:0007669"/>
    <property type="project" value="TreeGrafter"/>
</dbReference>